<comment type="caution">
    <text evidence="3">The sequence shown here is derived from an EMBL/GenBank/DDBJ whole genome shotgun (WGS) entry which is preliminary data.</text>
</comment>
<keyword evidence="4" id="KW-1185">Reference proteome</keyword>
<evidence type="ECO:0000256" key="2">
    <source>
        <dbReference type="SAM" id="Phobius"/>
    </source>
</evidence>
<name>A0A6G4WIC4_9HYPH</name>
<sequence length="263" mass="28337">MDHQTGESRRYGAAAGLVARLAAGICLSFLFGVSANTPAFALSEIKREELPAPTSPAPSGDGIGNTVPFPDPVQPPSADQPVDPEKTGPSGQETPEGVELPDTEATGPLPEVIYDVERLPPDVKRMRALLIEAAKSGDIERLRPLIGLGDDMTQLSLAGIEGDPIEHVKSLSGDAEGREILAIMEEVLSAGYVHLDAGGAEELYVWPYFFAIPLDRLDARQHVELFKIVTAGDYEDMKNFGSYIFYRLGITPDGRWAFFVAGE</sequence>
<dbReference type="Proteomes" id="UP001642900">
    <property type="component" value="Unassembled WGS sequence"/>
</dbReference>
<accession>A0A6G4WIC4</accession>
<evidence type="ECO:0000313" key="4">
    <source>
        <dbReference type="Proteomes" id="UP001642900"/>
    </source>
</evidence>
<evidence type="ECO:0008006" key="5">
    <source>
        <dbReference type="Google" id="ProtNLM"/>
    </source>
</evidence>
<keyword evidence="2" id="KW-0812">Transmembrane</keyword>
<protein>
    <recommendedName>
        <fullName evidence="5">Fibronectin attachment protein</fullName>
    </recommendedName>
</protein>
<gene>
    <name evidence="3" type="ORF">G6N73_22965</name>
</gene>
<dbReference type="RefSeq" id="WP_165031868.1">
    <property type="nucleotide sequence ID" value="NZ_JAAKZF010000041.1"/>
</dbReference>
<keyword evidence="2" id="KW-1133">Transmembrane helix</keyword>
<feature type="transmembrane region" description="Helical" evidence="2">
    <location>
        <begin position="12"/>
        <end position="33"/>
    </location>
</feature>
<organism evidence="3 4">
    <name type="scientific">Allomesorhizobium camelthorni</name>
    <dbReference type="NCBI Taxonomy" id="475069"/>
    <lineage>
        <taxon>Bacteria</taxon>
        <taxon>Pseudomonadati</taxon>
        <taxon>Pseudomonadota</taxon>
        <taxon>Alphaproteobacteria</taxon>
        <taxon>Hyphomicrobiales</taxon>
        <taxon>Phyllobacteriaceae</taxon>
        <taxon>Allomesorhizobium</taxon>
    </lineage>
</organism>
<dbReference type="EMBL" id="JAAKZF010000041">
    <property type="protein sequence ID" value="NGO53976.1"/>
    <property type="molecule type" value="Genomic_DNA"/>
</dbReference>
<feature type="region of interest" description="Disordered" evidence="1">
    <location>
        <begin position="50"/>
        <end position="107"/>
    </location>
</feature>
<dbReference type="AlphaFoldDB" id="A0A6G4WIC4"/>
<evidence type="ECO:0000256" key="1">
    <source>
        <dbReference type="SAM" id="MobiDB-lite"/>
    </source>
</evidence>
<reference evidence="3 4" key="1">
    <citation type="submission" date="2020-02" db="EMBL/GenBank/DDBJ databases">
        <title>Genome sequence of strain CCNWXJ40-4.</title>
        <authorList>
            <person name="Gao J."/>
            <person name="Sun J."/>
        </authorList>
    </citation>
    <scope>NUCLEOTIDE SEQUENCE [LARGE SCALE GENOMIC DNA]</scope>
    <source>
        <strain evidence="3 4">CCNWXJ 40-4</strain>
    </source>
</reference>
<keyword evidence="2" id="KW-0472">Membrane</keyword>
<proteinExistence type="predicted"/>
<evidence type="ECO:0000313" key="3">
    <source>
        <dbReference type="EMBL" id="NGO53976.1"/>
    </source>
</evidence>